<dbReference type="GO" id="GO:0006865">
    <property type="term" value="P:amino acid transport"/>
    <property type="evidence" value="ECO:0007669"/>
    <property type="project" value="UniProtKB-KW"/>
</dbReference>
<evidence type="ECO:0000313" key="12">
    <source>
        <dbReference type="Proteomes" id="UP000660668"/>
    </source>
</evidence>
<dbReference type="InterPro" id="IPR035906">
    <property type="entry name" value="MetI-like_sf"/>
</dbReference>
<evidence type="ECO:0000256" key="5">
    <source>
        <dbReference type="ARBA" id="ARBA00022692"/>
    </source>
</evidence>
<keyword evidence="8 9" id="KW-0472">Membrane</keyword>
<evidence type="ECO:0000256" key="9">
    <source>
        <dbReference type="RuleBase" id="RU363032"/>
    </source>
</evidence>
<feature type="transmembrane region" description="Helical" evidence="9">
    <location>
        <begin position="170"/>
        <end position="192"/>
    </location>
</feature>
<dbReference type="GO" id="GO:0043190">
    <property type="term" value="C:ATP-binding cassette (ABC) transporter complex"/>
    <property type="evidence" value="ECO:0007669"/>
    <property type="project" value="InterPro"/>
</dbReference>
<keyword evidence="7 9" id="KW-1133">Transmembrane helix</keyword>
<evidence type="ECO:0000259" key="10">
    <source>
        <dbReference type="PROSITE" id="PS50928"/>
    </source>
</evidence>
<feature type="transmembrane region" description="Helical" evidence="9">
    <location>
        <begin position="43"/>
        <end position="66"/>
    </location>
</feature>
<comment type="caution">
    <text evidence="11">The sequence shown here is derived from an EMBL/GenBank/DDBJ whole genome shotgun (WGS) entry which is preliminary data.</text>
</comment>
<dbReference type="PROSITE" id="PS50928">
    <property type="entry name" value="ABC_TM1"/>
    <property type="match status" value="1"/>
</dbReference>
<feature type="domain" description="ABC transmembrane type-1" evidence="10">
    <location>
        <begin position="166"/>
        <end position="358"/>
    </location>
</feature>
<dbReference type="Gene3D" id="1.10.3720.10">
    <property type="entry name" value="MetI-like"/>
    <property type="match status" value="1"/>
</dbReference>
<evidence type="ECO:0000256" key="1">
    <source>
        <dbReference type="ARBA" id="ARBA00004651"/>
    </source>
</evidence>
<gene>
    <name evidence="11" type="ORF">ISU10_16350</name>
</gene>
<dbReference type="PANTHER" id="PTHR30614">
    <property type="entry name" value="MEMBRANE COMPONENT OF AMINO ACID ABC TRANSPORTER"/>
    <property type="match status" value="1"/>
</dbReference>
<dbReference type="EMBL" id="JADKPO010000024">
    <property type="protein sequence ID" value="MBF4769340.1"/>
    <property type="molecule type" value="Genomic_DNA"/>
</dbReference>
<dbReference type="GO" id="GO:0022857">
    <property type="term" value="F:transmembrane transporter activity"/>
    <property type="evidence" value="ECO:0007669"/>
    <property type="project" value="InterPro"/>
</dbReference>
<dbReference type="AlphaFoldDB" id="A0A930VR41"/>
<feature type="transmembrane region" description="Helical" evidence="9">
    <location>
        <begin position="117"/>
        <end position="137"/>
    </location>
</feature>
<evidence type="ECO:0000256" key="7">
    <source>
        <dbReference type="ARBA" id="ARBA00022989"/>
    </source>
</evidence>
<feature type="transmembrane region" description="Helical" evidence="9">
    <location>
        <begin position="86"/>
        <end position="105"/>
    </location>
</feature>
<sequence length="373" mass="39276">MASDRVVTPARPLDPAELEALPSGTLRQRLGDLRRDSRASSTFALGLGAVSVFLVVVGGLAVMVTGGLWDYESVVRSLTSARLATLAWAAIALGAAGLIVGCSVFRRVDTSAARSTAIAGAVLGVIGLVLGLGVYVFTRGDMDTFSRNFLNFSDVRDYFGAFVTGGRNTLILAGSAIVFGVLIGLPVSLLLLSQHVVVRAPARAYVNVIRGTPVLLQLSMVYFGISLGLGLNWSAYVSLIFGLSINAGAYSAEVFRAGLQSIEKGQLEAARGLGLSRMKAMRLVVVPQAVRRVIPPLLNEFIGLIKDTSLIAFLGVSLAERDVFAVASTGYSQYYNASFFVAAGVGYLIITLPLIGGVNALERRMRTGLVGIA</sequence>
<dbReference type="NCBIfam" id="TIGR01726">
    <property type="entry name" value="HEQRo_perm_3TM"/>
    <property type="match status" value="1"/>
</dbReference>
<dbReference type="Proteomes" id="UP000660668">
    <property type="component" value="Unassembled WGS sequence"/>
</dbReference>
<evidence type="ECO:0000256" key="6">
    <source>
        <dbReference type="ARBA" id="ARBA00022970"/>
    </source>
</evidence>
<reference evidence="11" key="1">
    <citation type="submission" date="2020-11" db="EMBL/GenBank/DDBJ databases">
        <title>Nocardioides cynanchi sp. nov., isolated from soil of rhizosphere of Cynanchum wilfordii.</title>
        <authorList>
            <person name="Lee J.-S."/>
            <person name="Suh M.K."/>
            <person name="Kim J.-S."/>
        </authorList>
    </citation>
    <scope>NUCLEOTIDE SEQUENCE</scope>
    <source>
        <strain evidence="11">KCTC 19276</strain>
    </source>
</reference>
<keyword evidence="6" id="KW-0029">Amino-acid transport</keyword>
<dbReference type="PANTHER" id="PTHR30614:SF20">
    <property type="entry name" value="GLUTAMINE TRANSPORT SYSTEM PERMEASE PROTEIN GLNP"/>
    <property type="match status" value="1"/>
</dbReference>
<evidence type="ECO:0000256" key="2">
    <source>
        <dbReference type="ARBA" id="ARBA00010072"/>
    </source>
</evidence>
<evidence type="ECO:0000313" key="11">
    <source>
        <dbReference type="EMBL" id="MBF4769340.1"/>
    </source>
</evidence>
<dbReference type="InterPro" id="IPR043429">
    <property type="entry name" value="ArtM/GltK/GlnP/TcyL/YhdX-like"/>
</dbReference>
<protein>
    <submittedName>
        <fullName evidence="11">Amino acid ABC transporter permease</fullName>
    </submittedName>
</protein>
<organism evidence="11 12">
    <name type="scientific">Nocardioides agariphilus</name>
    <dbReference type="NCBI Taxonomy" id="433664"/>
    <lineage>
        <taxon>Bacteria</taxon>
        <taxon>Bacillati</taxon>
        <taxon>Actinomycetota</taxon>
        <taxon>Actinomycetes</taxon>
        <taxon>Propionibacteriales</taxon>
        <taxon>Nocardioidaceae</taxon>
        <taxon>Nocardioides</taxon>
    </lineage>
</organism>
<keyword evidence="5 9" id="KW-0812">Transmembrane</keyword>
<feature type="transmembrane region" description="Helical" evidence="9">
    <location>
        <begin position="204"/>
        <end position="227"/>
    </location>
</feature>
<dbReference type="InterPro" id="IPR000515">
    <property type="entry name" value="MetI-like"/>
</dbReference>
<dbReference type="RefSeq" id="WP_194697490.1">
    <property type="nucleotide sequence ID" value="NZ_JADKPO010000024.1"/>
</dbReference>
<comment type="similarity">
    <text evidence="2">Belongs to the binding-protein-dependent transport system permease family. HisMQ subfamily.</text>
</comment>
<proteinExistence type="inferred from homology"/>
<evidence type="ECO:0000256" key="8">
    <source>
        <dbReference type="ARBA" id="ARBA00023136"/>
    </source>
</evidence>
<evidence type="ECO:0000256" key="4">
    <source>
        <dbReference type="ARBA" id="ARBA00022475"/>
    </source>
</evidence>
<dbReference type="SUPFAM" id="SSF161098">
    <property type="entry name" value="MetI-like"/>
    <property type="match status" value="1"/>
</dbReference>
<dbReference type="CDD" id="cd06261">
    <property type="entry name" value="TM_PBP2"/>
    <property type="match status" value="1"/>
</dbReference>
<dbReference type="InterPro" id="IPR010065">
    <property type="entry name" value="AA_ABC_transptr_permease_3TM"/>
</dbReference>
<comment type="subcellular location">
    <subcellularLocation>
        <location evidence="1 9">Cell membrane</location>
        <topology evidence="1 9">Multi-pass membrane protein</topology>
    </subcellularLocation>
</comment>
<dbReference type="Pfam" id="PF00528">
    <property type="entry name" value="BPD_transp_1"/>
    <property type="match status" value="1"/>
</dbReference>
<keyword evidence="12" id="KW-1185">Reference proteome</keyword>
<keyword evidence="3 9" id="KW-0813">Transport</keyword>
<evidence type="ECO:0000256" key="3">
    <source>
        <dbReference type="ARBA" id="ARBA00022448"/>
    </source>
</evidence>
<accession>A0A930VR41</accession>
<feature type="transmembrane region" description="Helical" evidence="9">
    <location>
        <begin position="339"/>
        <end position="361"/>
    </location>
</feature>
<name>A0A930VR41_9ACTN</name>
<keyword evidence="4" id="KW-1003">Cell membrane</keyword>